<dbReference type="EMBL" id="JBHLXE010000100">
    <property type="protein sequence ID" value="MFC0180357.1"/>
    <property type="molecule type" value="Genomic_DNA"/>
</dbReference>
<comment type="caution">
    <text evidence="11">The sequence shown here is derived from an EMBL/GenBank/DDBJ whole genome shotgun (WGS) entry which is preliminary data.</text>
</comment>
<keyword evidence="3 9" id="KW-0028">Amino-acid biosynthesis</keyword>
<dbReference type="Gene3D" id="3.40.1160.10">
    <property type="entry name" value="Acetylglutamate kinase-like"/>
    <property type="match status" value="1"/>
</dbReference>
<keyword evidence="4 9" id="KW-0808">Transferase</keyword>
<comment type="subunit">
    <text evidence="9">Homodimer.</text>
</comment>
<accession>A0ABV6CCI8</accession>
<feature type="binding site" evidence="9">
    <location>
        <position position="166"/>
    </location>
    <ligand>
        <name>substrate</name>
    </ligand>
</feature>
<organism evidence="11 12">
    <name type="scientific">Thorsellia kenyensis</name>
    <dbReference type="NCBI Taxonomy" id="1549888"/>
    <lineage>
        <taxon>Bacteria</taxon>
        <taxon>Pseudomonadati</taxon>
        <taxon>Pseudomonadota</taxon>
        <taxon>Gammaproteobacteria</taxon>
        <taxon>Enterobacterales</taxon>
        <taxon>Thorselliaceae</taxon>
        <taxon>Thorsellia</taxon>
    </lineage>
</organism>
<dbReference type="NCBIfam" id="TIGR00761">
    <property type="entry name" value="argB"/>
    <property type="match status" value="1"/>
</dbReference>
<dbReference type="InterPro" id="IPR004662">
    <property type="entry name" value="AcgluKinase_fam"/>
</dbReference>
<feature type="domain" description="Aspartate/glutamate/uridylate kinase" evidence="10">
    <location>
        <begin position="7"/>
        <end position="243"/>
    </location>
</feature>
<keyword evidence="12" id="KW-1185">Reference proteome</keyword>
<gene>
    <name evidence="9 11" type="primary">argB</name>
    <name evidence="11" type="ORF">ACFFIT_09740</name>
</gene>
<evidence type="ECO:0000256" key="7">
    <source>
        <dbReference type="ARBA" id="ARBA00022840"/>
    </source>
</evidence>
<dbReference type="PANTHER" id="PTHR23342:SF0">
    <property type="entry name" value="N-ACETYLGLUTAMATE SYNTHASE, MITOCHONDRIAL"/>
    <property type="match status" value="1"/>
</dbReference>
<dbReference type="InterPro" id="IPR036393">
    <property type="entry name" value="AceGlu_kinase-like_sf"/>
</dbReference>
<keyword evidence="6 9" id="KW-0418">Kinase</keyword>
<evidence type="ECO:0000256" key="3">
    <source>
        <dbReference type="ARBA" id="ARBA00022605"/>
    </source>
</evidence>
<dbReference type="HAMAP" id="MF_00082">
    <property type="entry name" value="ArgB"/>
    <property type="match status" value="1"/>
</dbReference>
<dbReference type="GO" id="GO:0003991">
    <property type="term" value="F:acetylglutamate kinase activity"/>
    <property type="evidence" value="ECO:0007669"/>
    <property type="project" value="UniProtKB-EC"/>
</dbReference>
<keyword evidence="9" id="KW-0963">Cytoplasm</keyword>
<evidence type="ECO:0000256" key="2">
    <source>
        <dbReference type="ARBA" id="ARBA00022571"/>
    </source>
</evidence>
<proteinExistence type="inferred from homology"/>
<dbReference type="Pfam" id="PF00696">
    <property type="entry name" value="AA_kinase"/>
    <property type="match status" value="1"/>
</dbReference>
<evidence type="ECO:0000256" key="9">
    <source>
        <dbReference type="HAMAP-Rule" id="MF_00082"/>
    </source>
</evidence>
<dbReference type="InterPro" id="IPR001048">
    <property type="entry name" value="Asp/Glu/Uridylate_kinase"/>
</dbReference>
<dbReference type="EC" id="2.7.2.8" evidence="9"/>
<protein>
    <recommendedName>
        <fullName evidence="9">Acetylglutamate kinase</fullName>
        <ecNumber evidence="9">2.7.2.8</ecNumber>
    </recommendedName>
    <alternativeName>
        <fullName evidence="9">N-acetyl-L-glutamate 5-phosphotransferase</fullName>
    </alternativeName>
    <alternativeName>
        <fullName evidence="9">NAG kinase</fullName>
        <shortName evidence="9">NAGK</shortName>
    </alternativeName>
</protein>
<dbReference type="RefSeq" id="WP_385877467.1">
    <property type="nucleotide sequence ID" value="NZ_JBHLXE010000100.1"/>
</dbReference>
<feature type="binding site" evidence="9">
    <location>
        <position position="74"/>
    </location>
    <ligand>
        <name>substrate</name>
    </ligand>
</feature>
<keyword evidence="2 9" id="KW-0055">Arginine biosynthesis</keyword>
<keyword evidence="5 9" id="KW-0547">Nucleotide-binding</keyword>
<evidence type="ECO:0000256" key="6">
    <source>
        <dbReference type="ARBA" id="ARBA00022777"/>
    </source>
</evidence>
<dbReference type="InterPro" id="IPR037528">
    <property type="entry name" value="ArgB"/>
</dbReference>
<feature type="binding site" evidence="9">
    <location>
        <begin position="52"/>
        <end position="53"/>
    </location>
    <ligand>
        <name>substrate</name>
    </ligand>
</feature>
<comment type="subcellular location">
    <subcellularLocation>
        <location evidence="9">Cytoplasm</location>
    </subcellularLocation>
</comment>
<evidence type="ECO:0000256" key="5">
    <source>
        <dbReference type="ARBA" id="ARBA00022741"/>
    </source>
</evidence>
<evidence type="ECO:0000259" key="10">
    <source>
        <dbReference type="Pfam" id="PF00696"/>
    </source>
</evidence>
<name>A0ABV6CCI8_9GAMM</name>
<evidence type="ECO:0000313" key="12">
    <source>
        <dbReference type="Proteomes" id="UP001589758"/>
    </source>
</evidence>
<evidence type="ECO:0000256" key="4">
    <source>
        <dbReference type="ARBA" id="ARBA00022679"/>
    </source>
</evidence>
<comment type="pathway">
    <text evidence="1 9">Amino-acid biosynthesis; L-arginine biosynthesis; N(2)-acetyl-L-ornithine from L-glutamate: step 2/4.</text>
</comment>
<comment type="function">
    <text evidence="9">Catalyzes the ATP-dependent phosphorylation of N-acetyl-L-glutamate.</text>
</comment>
<dbReference type="PIRSF" id="PIRSF000728">
    <property type="entry name" value="NAGK"/>
    <property type="match status" value="1"/>
</dbReference>
<dbReference type="SUPFAM" id="SSF53633">
    <property type="entry name" value="Carbamate kinase-like"/>
    <property type="match status" value="1"/>
</dbReference>
<dbReference type="Proteomes" id="UP001589758">
    <property type="component" value="Unassembled WGS sequence"/>
</dbReference>
<comment type="caution">
    <text evidence="9">Lacks conserved residue(s) required for the propagation of feature annotation.</text>
</comment>
<sequence length="266" mass="27558">MQVKTPLVLKLGGVILDTPGALDSLFSTIQGIWDSQVRQSESKRPVVIVHGGGCVVDFLMKQLNLPIVKKEGLRVTPSSQIDIVAGALSGTANKNIMAHAINAKLMPVGLSLGDATIAEVTPISDELGHVAHATAGSGKLLTLLLSHGYLPIISSIGITADGLLMNVNADEAAVVIAKSIGGSLALLADVSGVLDENKKLIPSMNRAQANELIDKGVITDGMVVKVNAALDAASNLGGAVTIASFKDFDKLPLLFKNQSMGTLMIP</sequence>
<evidence type="ECO:0000256" key="1">
    <source>
        <dbReference type="ARBA" id="ARBA00004828"/>
    </source>
</evidence>
<comment type="similarity">
    <text evidence="9">Belongs to the acetylglutamate kinase family. ArgB subfamily.</text>
</comment>
<feature type="site" description="Transition state stabilizer" evidence="9">
    <location>
        <position position="225"/>
    </location>
</feature>
<evidence type="ECO:0000313" key="11">
    <source>
        <dbReference type="EMBL" id="MFC0180357.1"/>
    </source>
</evidence>
<dbReference type="PANTHER" id="PTHR23342">
    <property type="entry name" value="N-ACETYLGLUTAMATE SYNTHASE"/>
    <property type="match status" value="1"/>
</dbReference>
<comment type="catalytic activity">
    <reaction evidence="8 9">
        <text>N-acetyl-L-glutamate + ATP = N-acetyl-L-glutamyl 5-phosphate + ADP</text>
        <dbReference type="Rhea" id="RHEA:14629"/>
        <dbReference type="ChEBI" id="CHEBI:30616"/>
        <dbReference type="ChEBI" id="CHEBI:44337"/>
        <dbReference type="ChEBI" id="CHEBI:57936"/>
        <dbReference type="ChEBI" id="CHEBI:456216"/>
        <dbReference type="EC" id="2.7.2.8"/>
    </reaction>
</comment>
<keyword evidence="7 9" id="KW-0067">ATP-binding</keyword>
<reference evidence="11 12" key="1">
    <citation type="submission" date="2024-09" db="EMBL/GenBank/DDBJ databases">
        <authorList>
            <person name="Sun Q."/>
            <person name="Mori K."/>
        </authorList>
    </citation>
    <scope>NUCLEOTIDE SEQUENCE [LARGE SCALE GENOMIC DNA]</scope>
    <source>
        <strain evidence="11 12">CCM 8545</strain>
    </source>
</reference>
<evidence type="ECO:0000256" key="8">
    <source>
        <dbReference type="ARBA" id="ARBA00048141"/>
    </source>
</evidence>
<feature type="site" description="Transition state stabilizer" evidence="9">
    <location>
        <position position="10"/>
    </location>
</feature>